<dbReference type="Gene3D" id="1.20.120.20">
    <property type="entry name" value="Apolipoprotein"/>
    <property type="match status" value="1"/>
</dbReference>
<dbReference type="STRING" id="685588.A0A067S266"/>
<name>A0A067S266_GALM3</name>
<accession>A0A067S266</accession>
<dbReference type="HOGENOM" id="CLU_010063_3_0_1"/>
<evidence type="ECO:0000313" key="2">
    <source>
        <dbReference type="Proteomes" id="UP000027222"/>
    </source>
</evidence>
<dbReference type="PANTHER" id="PTHR14905:SF7">
    <property type="entry name" value="VON WILLEBRAND FACTOR A DOMAIN-CONTAINING PROTEIN 7"/>
    <property type="match status" value="1"/>
</dbReference>
<organism evidence="1 2">
    <name type="scientific">Galerina marginata (strain CBS 339.88)</name>
    <dbReference type="NCBI Taxonomy" id="685588"/>
    <lineage>
        <taxon>Eukaryota</taxon>
        <taxon>Fungi</taxon>
        <taxon>Dikarya</taxon>
        <taxon>Basidiomycota</taxon>
        <taxon>Agaricomycotina</taxon>
        <taxon>Agaricomycetes</taxon>
        <taxon>Agaricomycetidae</taxon>
        <taxon>Agaricales</taxon>
        <taxon>Agaricineae</taxon>
        <taxon>Strophariaceae</taxon>
        <taxon>Galerina</taxon>
    </lineage>
</organism>
<proteinExistence type="predicted"/>
<dbReference type="PANTHER" id="PTHR14905">
    <property type="entry name" value="NG37"/>
    <property type="match status" value="1"/>
</dbReference>
<dbReference type="Proteomes" id="UP000027222">
    <property type="component" value="Unassembled WGS sequence"/>
</dbReference>
<evidence type="ECO:0000313" key="1">
    <source>
        <dbReference type="EMBL" id="KDR64886.1"/>
    </source>
</evidence>
<reference evidence="2" key="1">
    <citation type="journal article" date="2014" name="Proc. Natl. Acad. Sci. U.S.A.">
        <title>Extensive sampling of basidiomycete genomes demonstrates inadequacy of the white-rot/brown-rot paradigm for wood decay fungi.</title>
        <authorList>
            <person name="Riley R."/>
            <person name="Salamov A.A."/>
            <person name="Brown D.W."/>
            <person name="Nagy L.G."/>
            <person name="Floudas D."/>
            <person name="Held B.W."/>
            <person name="Levasseur A."/>
            <person name="Lombard V."/>
            <person name="Morin E."/>
            <person name="Otillar R."/>
            <person name="Lindquist E.A."/>
            <person name="Sun H."/>
            <person name="LaButti K.M."/>
            <person name="Schmutz J."/>
            <person name="Jabbour D."/>
            <person name="Luo H."/>
            <person name="Baker S.E."/>
            <person name="Pisabarro A.G."/>
            <person name="Walton J.D."/>
            <person name="Blanchette R.A."/>
            <person name="Henrissat B."/>
            <person name="Martin F."/>
            <person name="Cullen D."/>
            <person name="Hibbett D.S."/>
            <person name="Grigoriev I.V."/>
        </authorList>
    </citation>
    <scope>NUCLEOTIDE SEQUENCE [LARGE SCALE GENOMIC DNA]</scope>
    <source>
        <strain evidence="2">CBS 339.88</strain>
    </source>
</reference>
<dbReference type="Pfam" id="PF07217">
    <property type="entry name" value="Het-C"/>
    <property type="match status" value="1"/>
</dbReference>
<feature type="non-terminal residue" evidence="1">
    <location>
        <position position="551"/>
    </location>
</feature>
<keyword evidence="2" id="KW-1185">Reference proteome</keyword>
<dbReference type="OrthoDB" id="3045224at2759"/>
<sequence length="551" mass="60391">MCIARGRSSQRRDCEDYYEALRLFGSALHTLEDFLAHTNWCELAIKKLSTPEANVFCFAGAETYIPIRSGELVPPLVTGSFGGEDIYVSLFGTVDDKLCSRNSGDIQKIRASGEQNSMGGLNKLLKRLSKNDPKLKGHLNKIADAKKLGEEHKLLLKARLEKPKAPQAGDEKPPTPTEIEIEREKRRVKARAEFRETSVIDYIPDESSNPAFEIIWDIIEIRDDIVRAILEVLDKIGLKEWMDKINEIINKAVWTIIAGIVTPALDGLTSVVDKGHEDLLYVEKQTKVFTKADCSDPTHSWLAKDHFKNSLHLPAAKVAEVVVEDCVRKITAAWTNQTDPDTIINEILETLHHPYFPKEGSAIQAAMFQEMKTYWNNLGDSGKANLLSVLTLEAVHQGKNIRDIPRNPGSVGSGVGDVISDVLNFGVNIADKVLEELFDAINLALELVDDIVEGVEMVVDKAKEVVHEIGEGLDKIGQEAEKAVKDIGNGIEGAIDDVEKAAINVYDGADEVVTDIGRGIENGVTDIGSGVGEIANGIGNGVEELVTDVGK</sequence>
<protein>
    <submittedName>
        <fullName evidence="1">Uncharacterized protein</fullName>
    </submittedName>
</protein>
<dbReference type="AlphaFoldDB" id="A0A067S266"/>
<dbReference type="InterPro" id="IPR010816">
    <property type="entry name" value="Het-C"/>
</dbReference>
<dbReference type="EMBL" id="KL142695">
    <property type="protein sequence ID" value="KDR64886.1"/>
    <property type="molecule type" value="Genomic_DNA"/>
</dbReference>
<gene>
    <name evidence="1" type="ORF">GALMADRAFT_131490</name>
</gene>
<dbReference type="InterPro" id="IPR052577">
    <property type="entry name" value="VWA7"/>
</dbReference>